<dbReference type="Proteomes" id="UP001156905">
    <property type="component" value="Unassembled WGS sequence"/>
</dbReference>
<accession>A0ABQ6AZK7</accession>
<protein>
    <submittedName>
        <fullName evidence="2">Uncharacterized protein</fullName>
    </submittedName>
</protein>
<evidence type="ECO:0000313" key="2">
    <source>
        <dbReference type="EMBL" id="GLR87629.1"/>
    </source>
</evidence>
<evidence type="ECO:0000256" key="1">
    <source>
        <dbReference type="SAM" id="MobiDB-lite"/>
    </source>
</evidence>
<dbReference type="EMBL" id="BSOW01000015">
    <property type="protein sequence ID" value="GLR87629.1"/>
    <property type="molecule type" value="Genomic_DNA"/>
</dbReference>
<sequence length="97" mass="11069">MITRWHPSLDLARLLEALSEEILAASDEEVRQTSGLQGWTIANTALEVRNLIKTARADVEGSLEQDFDQNVSDELRESGAGSRPMRRPRFWSHNQRH</sequence>
<name>A0ABQ6AZK7_9BRAD</name>
<proteinExistence type="predicted"/>
<dbReference type="RefSeq" id="WP_284268576.1">
    <property type="nucleotide sequence ID" value="NZ_BSOW01000015.1"/>
</dbReference>
<reference evidence="3" key="1">
    <citation type="journal article" date="2019" name="Int. J. Syst. Evol. Microbiol.">
        <title>The Global Catalogue of Microorganisms (GCM) 10K type strain sequencing project: providing services to taxonomists for standard genome sequencing and annotation.</title>
        <authorList>
            <consortium name="The Broad Institute Genomics Platform"/>
            <consortium name="The Broad Institute Genome Sequencing Center for Infectious Disease"/>
            <person name="Wu L."/>
            <person name="Ma J."/>
        </authorList>
    </citation>
    <scope>NUCLEOTIDE SEQUENCE [LARGE SCALE GENOMIC DNA]</scope>
    <source>
        <strain evidence="3">NBRC 102520</strain>
    </source>
</reference>
<comment type="caution">
    <text evidence="2">The sequence shown here is derived from an EMBL/GenBank/DDBJ whole genome shotgun (WGS) entry which is preliminary data.</text>
</comment>
<keyword evidence="3" id="KW-1185">Reference proteome</keyword>
<feature type="region of interest" description="Disordered" evidence="1">
    <location>
        <begin position="62"/>
        <end position="97"/>
    </location>
</feature>
<feature type="compositionally biased region" description="Basic residues" evidence="1">
    <location>
        <begin position="84"/>
        <end position="97"/>
    </location>
</feature>
<evidence type="ECO:0000313" key="3">
    <source>
        <dbReference type="Proteomes" id="UP001156905"/>
    </source>
</evidence>
<gene>
    <name evidence="2" type="ORF">GCM10007857_43400</name>
</gene>
<organism evidence="2 3">
    <name type="scientific">Bradyrhizobium iriomotense</name>
    <dbReference type="NCBI Taxonomy" id="441950"/>
    <lineage>
        <taxon>Bacteria</taxon>
        <taxon>Pseudomonadati</taxon>
        <taxon>Pseudomonadota</taxon>
        <taxon>Alphaproteobacteria</taxon>
        <taxon>Hyphomicrobiales</taxon>
        <taxon>Nitrobacteraceae</taxon>
        <taxon>Bradyrhizobium</taxon>
    </lineage>
</organism>